<keyword evidence="3 6" id="KW-0547">Nucleotide-binding</keyword>
<feature type="binding site" evidence="8">
    <location>
        <position position="224"/>
    </location>
    <ligand>
        <name>Mg(2+)</name>
        <dbReference type="ChEBI" id="CHEBI:18420"/>
    </ligand>
</feature>
<dbReference type="SUPFAM" id="SSF52540">
    <property type="entry name" value="P-loop containing nucleoside triphosphate hydrolases"/>
    <property type="match status" value="1"/>
</dbReference>
<evidence type="ECO:0000256" key="5">
    <source>
        <dbReference type="ARBA" id="ARBA00023134"/>
    </source>
</evidence>
<keyword evidence="2 8" id="KW-0479">Metal-binding</keyword>
<feature type="binding site" evidence="7">
    <location>
        <begin position="310"/>
        <end position="313"/>
    </location>
    <ligand>
        <name>GTP</name>
        <dbReference type="ChEBI" id="CHEBI:37565"/>
    </ligand>
</feature>
<evidence type="ECO:0000256" key="6">
    <source>
        <dbReference type="HAMAP-Rule" id="MF_00900"/>
    </source>
</evidence>
<dbReference type="InterPro" id="IPR005225">
    <property type="entry name" value="Small_GTP-bd"/>
</dbReference>
<evidence type="ECO:0000256" key="8">
    <source>
        <dbReference type="PIRSR" id="PIRSR006809-2"/>
    </source>
</evidence>
<dbReference type="AlphaFoldDB" id="A0A1M5SR10"/>
<keyword evidence="4 8" id="KW-0460">Magnesium</keyword>
<dbReference type="PANTHER" id="PTHR10229:SF0">
    <property type="entry name" value="GTP-BINDING PROTEIN 6-RELATED"/>
    <property type="match status" value="1"/>
</dbReference>
<evidence type="ECO:0000256" key="2">
    <source>
        <dbReference type="ARBA" id="ARBA00022723"/>
    </source>
</evidence>
<evidence type="ECO:0000256" key="4">
    <source>
        <dbReference type="ARBA" id="ARBA00022842"/>
    </source>
</evidence>
<dbReference type="Proteomes" id="UP000242592">
    <property type="component" value="Unassembled WGS sequence"/>
</dbReference>
<dbReference type="InterPro" id="IPR030394">
    <property type="entry name" value="G_HFLX_dom"/>
</dbReference>
<dbReference type="Pfam" id="PF01926">
    <property type="entry name" value="MMR_HSR1"/>
    <property type="match status" value="1"/>
</dbReference>
<comment type="subunit">
    <text evidence="6">Monomer. Associates with the 50S ribosomal subunit.</text>
</comment>
<dbReference type="Gene3D" id="6.10.250.2860">
    <property type="match status" value="1"/>
</dbReference>
<dbReference type="InterPro" id="IPR027417">
    <property type="entry name" value="P-loop_NTPase"/>
</dbReference>
<dbReference type="PROSITE" id="PS51705">
    <property type="entry name" value="G_HFLX"/>
    <property type="match status" value="1"/>
</dbReference>
<dbReference type="Pfam" id="PF16360">
    <property type="entry name" value="GTP-bdg_M"/>
    <property type="match status" value="1"/>
</dbReference>
<name>A0A1M5SR10_9BACT</name>
<feature type="binding site" evidence="7">
    <location>
        <begin position="244"/>
        <end position="247"/>
    </location>
    <ligand>
        <name>GTP</name>
        <dbReference type="ChEBI" id="CHEBI:37565"/>
    </ligand>
</feature>
<dbReference type="InterPro" id="IPR006073">
    <property type="entry name" value="GTP-bd"/>
</dbReference>
<keyword evidence="1 6" id="KW-0963">Cytoplasm</keyword>
<comment type="function">
    <text evidence="6">GTPase that associates with the 50S ribosomal subunit and may have a role during protein synthesis or ribosome biogenesis.</text>
</comment>
<proteinExistence type="inferred from homology"/>
<dbReference type="NCBIfam" id="TIGR03156">
    <property type="entry name" value="GTP_HflX"/>
    <property type="match status" value="1"/>
</dbReference>
<dbReference type="EMBL" id="FQXN01000003">
    <property type="protein sequence ID" value="SHH40880.1"/>
    <property type="molecule type" value="Genomic_DNA"/>
</dbReference>
<dbReference type="Gene3D" id="3.40.50.11060">
    <property type="entry name" value="GTPase HflX, N-terminal domain"/>
    <property type="match status" value="1"/>
</dbReference>
<evidence type="ECO:0000256" key="1">
    <source>
        <dbReference type="ARBA" id="ARBA00022490"/>
    </source>
</evidence>
<dbReference type="CDD" id="cd01878">
    <property type="entry name" value="HflX"/>
    <property type="match status" value="1"/>
</dbReference>
<dbReference type="GO" id="GO:0003924">
    <property type="term" value="F:GTPase activity"/>
    <property type="evidence" value="ECO:0007669"/>
    <property type="project" value="UniProtKB-UniRule"/>
</dbReference>
<dbReference type="FunFam" id="3.40.50.11060:FF:000001">
    <property type="entry name" value="GTPase HflX"/>
    <property type="match status" value="1"/>
</dbReference>
<dbReference type="PIRSF" id="PIRSF006809">
    <property type="entry name" value="GTP-binding_hflX_prd"/>
    <property type="match status" value="1"/>
</dbReference>
<feature type="domain" description="Hflx-type G" evidence="9">
    <location>
        <begin position="191"/>
        <end position="356"/>
    </location>
</feature>
<dbReference type="Pfam" id="PF13167">
    <property type="entry name" value="GTP-bdg_N"/>
    <property type="match status" value="1"/>
</dbReference>
<accession>A0A1M5SR10</accession>
<dbReference type="InterPro" id="IPR016496">
    <property type="entry name" value="GTPase_HflX"/>
</dbReference>
<dbReference type="GO" id="GO:0046872">
    <property type="term" value="F:metal ion binding"/>
    <property type="evidence" value="ECO:0007669"/>
    <property type="project" value="UniProtKB-KW"/>
</dbReference>
<keyword evidence="5 6" id="KW-0342">GTP-binding</keyword>
<dbReference type="InterPro" id="IPR042108">
    <property type="entry name" value="GTPase_HflX_N_sf"/>
</dbReference>
<comment type="similarity">
    <text evidence="6">Belongs to the TRAFAC class OBG-HflX-like GTPase superfamily. HflX GTPase family.</text>
</comment>
<evidence type="ECO:0000256" key="7">
    <source>
        <dbReference type="PIRSR" id="PIRSR006809-1"/>
    </source>
</evidence>
<comment type="cofactor">
    <cofactor evidence="8">
        <name>Mg(2+)</name>
        <dbReference type="ChEBI" id="CHEBI:18420"/>
    </cofactor>
</comment>
<feature type="binding site" evidence="7">
    <location>
        <begin position="334"/>
        <end position="336"/>
    </location>
    <ligand>
        <name>GTP</name>
        <dbReference type="ChEBI" id="CHEBI:37565"/>
    </ligand>
</feature>
<sequence length="410" mass="47597">MNKCLLVSITGYLNKFLETFGELEQLCKTLNFFVVDKIYQKRTKPDSAYYIGKGKLKKIKDFCDRNKINFIVINDNVTATQRKNIEKFLNIKLFDRTEIILEIFSRHAKTQEGKLQVEIAKLQYLLPYLVGIGKDLSRLGGGIGTRGPGEKELEYSKRYINNRIKSLKNQLAVIKKERTLRRKKRLESKLTKISIVGYTNAGKSSLLSKLSGERFLSKNEMFTTLTTYTRRVKLPSNRIAIFSDTVGFIKDLHPKIIEAFHSTLEEINYSDIVLILIDISDLDYEKKLNTVFETLENIGVYNKPYLLVFNKIDLVSNEYLKTVHSKFPNASYISVTKDLNIKELLLKIDKLIDKISKKKVLYLKPEKLNILFKYKRLIRFSMKETVNNDFKVEIFGPEEIISKILKEANK</sequence>
<feature type="binding site" evidence="7">
    <location>
        <begin position="222"/>
        <end position="226"/>
    </location>
    <ligand>
        <name>GTP</name>
        <dbReference type="ChEBI" id="CHEBI:37565"/>
    </ligand>
</feature>
<feature type="binding site" evidence="8">
    <location>
        <position position="204"/>
    </location>
    <ligand>
        <name>Mg(2+)</name>
        <dbReference type="ChEBI" id="CHEBI:18420"/>
    </ligand>
</feature>
<dbReference type="PRINTS" id="PR00326">
    <property type="entry name" value="GTP1OBG"/>
</dbReference>
<dbReference type="PANTHER" id="PTHR10229">
    <property type="entry name" value="GTP-BINDING PROTEIN HFLX"/>
    <property type="match status" value="1"/>
</dbReference>
<dbReference type="RefSeq" id="WP_073073009.1">
    <property type="nucleotide sequence ID" value="NZ_FQXN01000003.1"/>
</dbReference>
<dbReference type="HAMAP" id="MF_00900">
    <property type="entry name" value="GTPase_HflX"/>
    <property type="match status" value="1"/>
</dbReference>
<comment type="subcellular location">
    <subcellularLocation>
        <location evidence="6">Cytoplasm</location>
    </subcellularLocation>
    <text evidence="6">May associate with membranes.</text>
</comment>
<dbReference type="GO" id="GO:0005737">
    <property type="term" value="C:cytoplasm"/>
    <property type="evidence" value="ECO:0007669"/>
    <property type="project" value="UniProtKB-SubCell"/>
</dbReference>
<dbReference type="GO" id="GO:0043022">
    <property type="term" value="F:ribosome binding"/>
    <property type="evidence" value="ECO:0007669"/>
    <property type="project" value="TreeGrafter"/>
</dbReference>
<protein>
    <recommendedName>
        <fullName evidence="6">GTPase HflX</fullName>
    </recommendedName>
    <alternativeName>
        <fullName evidence="6">GTP-binding protein HflX</fullName>
    </alternativeName>
</protein>
<evidence type="ECO:0000256" key="3">
    <source>
        <dbReference type="ARBA" id="ARBA00022741"/>
    </source>
</evidence>
<dbReference type="InterPro" id="IPR025121">
    <property type="entry name" value="GTPase_HflX_N"/>
</dbReference>
<reference evidence="11" key="1">
    <citation type="submission" date="2016-11" db="EMBL/GenBank/DDBJ databases">
        <authorList>
            <person name="Varghese N."/>
            <person name="Submissions S."/>
        </authorList>
    </citation>
    <scope>NUCLEOTIDE SEQUENCE [LARGE SCALE GENOMIC DNA]</scope>
    <source>
        <strain evidence="11">DSM 15807</strain>
    </source>
</reference>
<keyword evidence="11" id="KW-1185">Reference proteome</keyword>
<dbReference type="STRING" id="1123380.SAMN02745199_1022"/>
<evidence type="ECO:0000313" key="10">
    <source>
        <dbReference type="EMBL" id="SHH40880.1"/>
    </source>
</evidence>
<dbReference type="GO" id="GO:0005525">
    <property type="term" value="F:GTP binding"/>
    <property type="evidence" value="ECO:0007669"/>
    <property type="project" value="UniProtKB-UniRule"/>
</dbReference>
<dbReference type="InterPro" id="IPR032305">
    <property type="entry name" value="GTP-bd_M"/>
</dbReference>
<feature type="binding site" evidence="7">
    <location>
        <begin position="197"/>
        <end position="204"/>
    </location>
    <ligand>
        <name>GTP</name>
        <dbReference type="ChEBI" id="CHEBI:37565"/>
    </ligand>
</feature>
<organism evidence="10 11">
    <name type="scientific">Thermosipho atlanticus DSM 15807</name>
    <dbReference type="NCBI Taxonomy" id="1123380"/>
    <lineage>
        <taxon>Bacteria</taxon>
        <taxon>Thermotogati</taxon>
        <taxon>Thermotogota</taxon>
        <taxon>Thermotogae</taxon>
        <taxon>Thermotogales</taxon>
        <taxon>Fervidobacteriaceae</taxon>
        <taxon>Thermosipho</taxon>
    </lineage>
</organism>
<dbReference type="NCBIfam" id="TIGR00231">
    <property type="entry name" value="small_GTP"/>
    <property type="match status" value="1"/>
</dbReference>
<gene>
    <name evidence="6" type="primary">hflX</name>
    <name evidence="10" type="ORF">SAMN02745199_1022</name>
</gene>
<dbReference type="OrthoDB" id="9812272at2"/>
<dbReference type="Gene3D" id="3.40.50.300">
    <property type="entry name" value="P-loop containing nucleotide triphosphate hydrolases"/>
    <property type="match status" value="1"/>
</dbReference>
<evidence type="ECO:0000313" key="11">
    <source>
        <dbReference type="Proteomes" id="UP000242592"/>
    </source>
</evidence>
<evidence type="ECO:0000259" key="9">
    <source>
        <dbReference type="PROSITE" id="PS51705"/>
    </source>
</evidence>